<evidence type="ECO:0000313" key="2">
    <source>
        <dbReference type="Proteomes" id="UP000326289"/>
    </source>
</evidence>
<dbReference type="PROSITE" id="PS51257">
    <property type="entry name" value="PROKAR_LIPOPROTEIN"/>
    <property type="match status" value="1"/>
</dbReference>
<dbReference type="AlphaFoldDB" id="A0A5N6ILI4"/>
<gene>
    <name evidence="1" type="ORF">BDV30DRAFT_220857</name>
</gene>
<accession>A0A5N6ILI4</accession>
<name>A0A5N6ILI4_9EURO</name>
<protein>
    <submittedName>
        <fullName evidence="1">Uncharacterized protein</fullName>
    </submittedName>
</protein>
<sequence length="69" mass="8121">MQMRQRGYRTKDASGSAFHPHCLIGISCRTNFMEKKSEPRALLSHWRTYTHMEPQHTIISCTYCSSFRL</sequence>
<keyword evidence="2" id="KW-1185">Reference proteome</keyword>
<dbReference type="EMBL" id="ML732919">
    <property type="protein sequence ID" value="KAB8267067.1"/>
    <property type="molecule type" value="Genomic_DNA"/>
</dbReference>
<organism evidence="1 2">
    <name type="scientific">Aspergillus minisclerotigenes</name>
    <dbReference type="NCBI Taxonomy" id="656917"/>
    <lineage>
        <taxon>Eukaryota</taxon>
        <taxon>Fungi</taxon>
        <taxon>Dikarya</taxon>
        <taxon>Ascomycota</taxon>
        <taxon>Pezizomycotina</taxon>
        <taxon>Eurotiomycetes</taxon>
        <taxon>Eurotiomycetidae</taxon>
        <taxon>Eurotiales</taxon>
        <taxon>Aspergillaceae</taxon>
        <taxon>Aspergillus</taxon>
        <taxon>Aspergillus subgen. Circumdati</taxon>
    </lineage>
</organism>
<reference evidence="1 2" key="1">
    <citation type="submission" date="2019-04" db="EMBL/GenBank/DDBJ databases">
        <title>Fungal friends and foes A comparative genomics study of 23 Aspergillus species from section Flavi.</title>
        <authorList>
            <consortium name="DOE Joint Genome Institute"/>
            <person name="Kjaerbolling I."/>
            <person name="Vesth T.C."/>
            <person name="Frisvad J.C."/>
            <person name="Nybo J.L."/>
            <person name="Theobald S."/>
            <person name="Kildgaard S."/>
            <person name="Petersen T.I."/>
            <person name="Kuo A."/>
            <person name="Sato A."/>
            <person name="Lyhne E.K."/>
            <person name="Kogle M.E."/>
            <person name="Wiebenga A."/>
            <person name="Kun R.S."/>
            <person name="Lubbers R.J."/>
            <person name="Makela M.R."/>
            <person name="Barry K."/>
            <person name="Chovatia M."/>
            <person name="Clum A."/>
            <person name="Daum C."/>
            <person name="Haridas S."/>
            <person name="He G."/>
            <person name="LaButti K."/>
            <person name="Lipzen A."/>
            <person name="Mondo S."/>
            <person name="Pangilinan J."/>
            <person name="Riley R."/>
            <person name="Salamov A."/>
            <person name="Simmons B.A."/>
            <person name="Magnuson J.K."/>
            <person name="Henrissat B."/>
            <person name="Mortensen U.H."/>
            <person name="Larsen T.O."/>
            <person name="De vries R.P."/>
            <person name="Grigoriev I.V."/>
            <person name="Machida M."/>
            <person name="Baker S.E."/>
            <person name="Andersen M.R."/>
        </authorList>
    </citation>
    <scope>NUCLEOTIDE SEQUENCE [LARGE SCALE GENOMIC DNA]</scope>
    <source>
        <strain evidence="1 2">CBS 117635</strain>
    </source>
</reference>
<proteinExistence type="predicted"/>
<evidence type="ECO:0000313" key="1">
    <source>
        <dbReference type="EMBL" id="KAB8267067.1"/>
    </source>
</evidence>
<dbReference type="Proteomes" id="UP000326289">
    <property type="component" value="Unassembled WGS sequence"/>
</dbReference>